<dbReference type="EMBL" id="CP002545">
    <property type="protein sequence ID" value="ADY51327.1"/>
    <property type="molecule type" value="Genomic_DNA"/>
</dbReference>
<dbReference type="HOGENOM" id="CLU_085936_1_0_10"/>
<dbReference type="Proteomes" id="UP000000310">
    <property type="component" value="Chromosome"/>
</dbReference>
<organism evidence="1 2">
    <name type="scientific">Pseudopedobacter saltans (strain ATCC 51119 / DSM 12145 / JCM 21818 / CCUG 39354 / LMG 10337 / NBRC 100064 / NCIMB 13643)</name>
    <name type="common">Pedobacter saltans</name>
    <dbReference type="NCBI Taxonomy" id="762903"/>
    <lineage>
        <taxon>Bacteria</taxon>
        <taxon>Pseudomonadati</taxon>
        <taxon>Bacteroidota</taxon>
        <taxon>Sphingobacteriia</taxon>
        <taxon>Sphingobacteriales</taxon>
        <taxon>Sphingobacteriaceae</taxon>
        <taxon>Pseudopedobacter</taxon>
    </lineage>
</organism>
<keyword evidence="2" id="KW-1185">Reference proteome</keyword>
<dbReference type="KEGG" id="psn:Pedsa_0754"/>
<evidence type="ECO:0000313" key="1">
    <source>
        <dbReference type="EMBL" id="ADY51327.1"/>
    </source>
</evidence>
<evidence type="ECO:0000313" key="2">
    <source>
        <dbReference type="Proteomes" id="UP000000310"/>
    </source>
</evidence>
<protein>
    <submittedName>
        <fullName evidence="1">Uncharacterized protein</fullName>
    </submittedName>
</protein>
<dbReference type="STRING" id="762903.Pedsa_0754"/>
<reference evidence="1 2" key="1">
    <citation type="journal article" date="2011" name="Stand. Genomic Sci.">
        <title>Complete genome sequence of the gliding, heparinolytic Pedobacter saltans type strain (113).</title>
        <authorList>
            <person name="Liolios K."/>
            <person name="Sikorski J."/>
            <person name="Lu M."/>
            <person name="Nolan M."/>
            <person name="Lapidus A."/>
            <person name="Lucas S."/>
            <person name="Hammon N."/>
            <person name="Deshpande S."/>
            <person name="Cheng J.F."/>
            <person name="Tapia R."/>
            <person name="Han C."/>
            <person name="Goodwin L."/>
            <person name="Pitluck S."/>
            <person name="Huntemann M."/>
            <person name="Ivanova N."/>
            <person name="Pagani I."/>
            <person name="Mavromatis K."/>
            <person name="Ovchinikova G."/>
            <person name="Pati A."/>
            <person name="Chen A."/>
            <person name="Palaniappan K."/>
            <person name="Land M."/>
            <person name="Hauser L."/>
            <person name="Brambilla E.M."/>
            <person name="Kotsyurbenko O."/>
            <person name="Rohde M."/>
            <person name="Tindall B.J."/>
            <person name="Abt B."/>
            <person name="Goker M."/>
            <person name="Detter J.C."/>
            <person name="Woyke T."/>
            <person name="Bristow J."/>
            <person name="Eisen J.A."/>
            <person name="Markowitz V."/>
            <person name="Hugenholtz P."/>
            <person name="Klenk H.P."/>
            <person name="Kyrpides N.C."/>
        </authorList>
    </citation>
    <scope>NUCLEOTIDE SEQUENCE [LARGE SCALE GENOMIC DNA]</scope>
    <source>
        <strain evidence="2">ATCC 51119 / DSM 12145 / JCM 21818 / LMG 10337 / NBRC 100064 / NCIMB 13643</strain>
    </source>
</reference>
<gene>
    <name evidence="1" type="ordered locus">Pedsa_0754</name>
</gene>
<dbReference type="eggNOG" id="COG1595">
    <property type="taxonomic scope" value="Bacteria"/>
</dbReference>
<accession>F0S929</accession>
<name>F0S929_PSESL</name>
<dbReference type="OrthoDB" id="7064118at2"/>
<proteinExistence type="predicted"/>
<dbReference type="RefSeq" id="WP_013631828.1">
    <property type="nucleotide sequence ID" value="NC_015177.1"/>
</dbReference>
<dbReference type="AlphaFoldDB" id="F0S929"/>
<reference evidence="2" key="2">
    <citation type="submission" date="2011-02" db="EMBL/GenBank/DDBJ databases">
        <title>The complete genome of Pedobacter saltans DSM 12145.</title>
        <authorList>
            <consortium name="US DOE Joint Genome Institute (JGI-PGF)"/>
            <person name="Lucas S."/>
            <person name="Copeland A."/>
            <person name="Lapidus A."/>
            <person name="Bruce D."/>
            <person name="Goodwin L."/>
            <person name="Pitluck S."/>
            <person name="Kyrpides N."/>
            <person name="Mavromatis K."/>
            <person name="Pagani I."/>
            <person name="Ivanova N."/>
            <person name="Ovchinnikova G."/>
            <person name="Lu M."/>
            <person name="Detter J.C."/>
            <person name="Han C."/>
            <person name="Land M."/>
            <person name="Hauser L."/>
            <person name="Markowitz V."/>
            <person name="Cheng J.-F."/>
            <person name="Hugenholtz P."/>
            <person name="Woyke T."/>
            <person name="Wu D."/>
            <person name="Tindall B."/>
            <person name="Pomrenke H.G."/>
            <person name="Brambilla E."/>
            <person name="Klenk H.-P."/>
            <person name="Eisen J.A."/>
        </authorList>
    </citation>
    <scope>NUCLEOTIDE SEQUENCE [LARGE SCALE GENOMIC DNA]</scope>
    <source>
        <strain evidence="2">ATCC 51119 / DSM 12145 / JCM 21818 / LMG 10337 / NBRC 100064 / NCIMB 13643</strain>
    </source>
</reference>
<sequence>MIAILTGDIINSRQVDTKLWLPLLEKALAKYALKKSSWEIYRGDSFQMETSIEQAFEAIIYIKTIIKSIQGLDVRMAVGIGEKDYEADSLKKSNGQAFVFSGETFDALQKETLKIKTPWKDLDEQLNIYLDLMAFIIHNWNANVSSTVYYSLAYKELNQAELTNKIGKKQSQISRELKKAGYDYILKTINYCQKTLIAKCTSSS</sequence>